<dbReference type="Pfam" id="PF00149">
    <property type="entry name" value="Metallophos"/>
    <property type="match status" value="1"/>
</dbReference>
<dbReference type="InterPro" id="IPR050341">
    <property type="entry name" value="PP1_catalytic_subunit"/>
</dbReference>
<feature type="region of interest" description="Disordered" evidence="6">
    <location>
        <begin position="1"/>
        <end position="26"/>
    </location>
</feature>
<evidence type="ECO:0000313" key="8">
    <source>
        <dbReference type="EMBL" id="RUS13638.1"/>
    </source>
</evidence>
<gene>
    <name evidence="8" type="ORF">BC938DRAFT_477751</name>
</gene>
<evidence type="ECO:0000256" key="4">
    <source>
        <dbReference type="ARBA" id="ARBA00023211"/>
    </source>
</evidence>
<feature type="compositionally biased region" description="Polar residues" evidence="6">
    <location>
        <begin position="1"/>
        <end position="14"/>
    </location>
</feature>
<dbReference type="InterPro" id="IPR006186">
    <property type="entry name" value="Ser/Thr-sp_prot-phosphatase"/>
</dbReference>
<dbReference type="GO" id="GO:0046872">
    <property type="term" value="F:metal ion binding"/>
    <property type="evidence" value="ECO:0007669"/>
    <property type="project" value="UniProtKB-KW"/>
</dbReference>
<evidence type="ECO:0000256" key="3">
    <source>
        <dbReference type="ARBA" id="ARBA00022912"/>
    </source>
</evidence>
<evidence type="ECO:0000256" key="2">
    <source>
        <dbReference type="ARBA" id="ARBA00022801"/>
    </source>
</evidence>
<feature type="region of interest" description="Disordered" evidence="6">
    <location>
        <begin position="72"/>
        <end position="92"/>
    </location>
</feature>
<dbReference type="InterPro" id="IPR004843">
    <property type="entry name" value="Calcineurin-like_PHP"/>
</dbReference>
<keyword evidence="2 5" id="KW-0378">Hydrolase</keyword>
<protein>
    <recommendedName>
        <fullName evidence="5">Serine/threonine-protein phosphatase</fullName>
        <ecNumber evidence="5">3.1.3.16</ecNumber>
    </recommendedName>
</protein>
<dbReference type="PANTHER" id="PTHR11668:SF484">
    <property type="entry name" value="SERINE_THREONINE-PROTEIN PHOSPHATASE PP-Z1-RELATED"/>
    <property type="match status" value="1"/>
</dbReference>
<dbReference type="Gene3D" id="3.60.21.10">
    <property type="match status" value="1"/>
</dbReference>
<dbReference type="GO" id="GO:0004722">
    <property type="term" value="F:protein serine/threonine phosphatase activity"/>
    <property type="evidence" value="ECO:0007669"/>
    <property type="project" value="UniProtKB-EC"/>
</dbReference>
<keyword evidence="3" id="KW-0904">Protein phosphatase</keyword>
<reference evidence="8 9" key="1">
    <citation type="journal article" date="2018" name="New Phytol.">
        <title>Phylogenomics of Endogonaceae and evolution of mycorrhizas within Mucoromycota.</title>
        <authorList>
            <person name="Chang Y."/>
            <person name="Desiro A."/>
            <person name="Na H."/>
            <person name="Sandor L."/>
            <person name="Lipzen A."/>
            <person name="Clum A."/>
            <person name="Barry K."/>
            <person name="Grigoriev I.V."/>
            <person name="Martin F.M."/>
            <person name="Stajich J.E."/>
            <person name="Smith M.E."/>
            <person name="Bonito G."/>
            <person name="Spatafora J.W."/>
        </authorList>
    </citation>
    <scope>NUCLEOTIDE SEQUENCE [LARGE SCALE GENOMIC DNA]</scope>
    <source>
        <strain evidence="8 9">AD002</strain>
    </source>
</reference>
<keyword evidence="1" id="KW-0479">Metal-binding</keyword>
<dbReference type="Proteomes" id="UP000274822">
    <property type="component" value="Unassembled WGS sequence"/>
</dbReference>
<feature type="non-terminal residue" evidence="8">
    <location>
        <position position="259"/>
    </location>
</feature>
<dbReference type="SUPFAM" id="SSF56300">
    <property type="entry name" value="Metallo-dependent phosphatases"/>
    <property type="match status" value="1"/>
</dbReference>
<comment type="caution">
    <text evidence="8">The sequence shown here is derived from an EMBL/GenBank/DDBJ whole genome shotgun (WGS) entry which is preliminary data.</text>
</comment>
<dbReference type="EC" id="3.1.3.16" evidence="5"/>
<dbReference type="GO" id="GO:0005737">
    <property type="term" value="C:cytoplasm"/>
    <property type="evidence" value="ECO:0007669"/>
    <property type="project" value="TreeGrafter"/>
</dbReference>
<dbReference type="PROSITE" id="PS00125">
    <property type="entry name" value="SER_THR_PHOSPHATASE"/>
    <property type="match status" value="1"/>
</dbReference>
<dbReference type="AlphaFoldDB" id="A0A433P7Y9"/>
<sequence>MGNNPSKKSGNSAADTARDVPDNEYSVNTASSVSSILINNQSSVNNSSLSTQAAKTLANNLRQAVEPLNIQNGVGEYKPGDETPGSPSDQNQLTINSQNQLTVSSIISIGGKAMDIDDYIARLLEAGYANRVSKNLCLKTSEVNAICRAAQEIFLSQPSLIELTPPVKIVGDVHGQFTDVIRLFEMGGFPPSSNYLFLGDYVDRGKQSLETILLLLCYKIKFPENFFLLRGNHECANVTRVLWKVRVVVWEYREKGLHP</sequence>
<dbReference type="GO" id="GO:0005634">
    <property type="term" value="C:nucleus"/>
    <property type="evidence" value="ECO:0007669"/>
    <property type="project" value="TreeGrafter"/>
</dbReference>
<keyword evidence="4" id="KW-0464">Manganese</keyword>
<dbReference type="InterPro" id="IPR031675">
    <property type="entry name" value="STPPase_N"/>
</dbReference>
<feature type="domain" description="Serine/threonine specific protein phosphatases" evidence="7">
    <location>
        <begin position="229"/>
        <end position="234"/>
    </location>
</feature>
<proteinExistence type="inferred from homology"/>
<evidence type="ECO:0000313" key="9">
    <source>
        <dbReference type="Proteomes" id="UP000274822"/>
    </source>
</evidence>
<accession>A0A433P7Y9</accession>
<organism evidence="8 9">
    <name type="scientific">Jimgerdemannia flammicorona</name>
    <dbReference type="NCBI Taxonomy" id="994334"/>
    <lineage>
        <taxon>Eukaryota</taxon>
        <taxon>Fungi</taxon>
        <taxon>Fungi incertae sedis</taxon>
        <taxon>Mucoromycota</taxon>
        <taxon>Mucoromycotina</taxon>
        <taxon>Endogonomycetes</taxon>
        <taxon>Endogonales</taxon>
        <taxon>Endogonaceae</taxon>
        <taxon>Jimgerdemannia</taxon>
    </lineage>
</organism>
<dbReference type="Pfam" id="PF16891">
    <property type="entry name" value="STPPase_N"/>
    <property type="match status" value="1"/>
</dbReference>
<comment type="catalytic activity">
    <reaction evidence="5">
        <text>O-phospho-L-threonyl-[protein] + H2O = L-threonyl-[protein] + phosphate</text>
        <dbReference type="Rhea" id="RHEA:47004"/>
        <dbReference type="Rhea" id="RHEA-COMP:11060"/>
        <dbReference type="Rhea" id="RHEA-COMP:11605"/>
        <dbReference type="ChEBI" id="CHEBI:15377"/>
        <dbReference type="ChEBI" id="CHEBI:30013"/>
        <dbReference type="ChEBI" id="CHEBI:43474"/>
        <dbReference type="ChEBI" id="CHEBI:61977"/>
        <dbReference type="EC" id="3.1.3.16"/>
    </reaction>
</comment>
<dbReference type="EMBL" id="RBNJ01029232">
    <property type="protein sequence ID" value="RUS13638.1"/>
    <property type="molecule type" value="Genomic_DNA"/>
</dbReference>
<dbReference type="InterPro" id="IPR029052">
    <property type="entry name" value="Metallo-depent_PP-like"/>
</dbReference>
<evidence type="ECO:0000259" key="7">
    <source>
        <dbReference type="PROSITE" id="PS00125"/>
    </source>
</evidence>
<evidence type="ECO:0000256" key="1">
    <source>
        <dbReference type="ARBA" id="ARBA00022723"/>
    </source>
</evidence>
<evidence type="ECO:0000256" key="5">
    <source>
        <dbReference type="RuleBase" id="RU004273"/>
    </source>
</evidence>
<dbReference type="PANTHER" id="PTHR11668">
    <property type="entry name" value="SERINE/THREONINE PROTEIN PHOSPHATASE"/>
    <property type="match status" value="1"/>
</dbReference>
<evidence type="ECO:0000256" key="6">
    <source>
        <dbReference type="SAM" id="MobiDB-lite"/>
    </source>
</evidence>
<dbReference type="PRINTS" id="PR00114">
    <property type="entry name" value="STPHPHTASE"/>
</dbReference>
<comment type="similarity">
    <text evidence="5">Belongs to the PPP phosphatase family.</text>
</comment>
<keyword evidence="9" id="KW-1185">Reference proteome</keyword>
<name>A0A433P7Y9_9FUNG</name>
<dbReference type="SMART" id="SM00156">
    <property type="entry name" value="PP2Ac"/>
    <property type="match status" value="1"/>
</dbReference>